<dbReference type="InterPro" id="IPR050238">
    <property type="entry name" value="DNA_Rep/Repair_Clamp_Loader"/>
</dbReference>
<sequence length="545" mass="60399">MKRVSRPKQVKDVAHQDEVVRVLTNTLETANCPHMLFYGPPGTGKTTTALAIAHQLYGPELYKSRVLELNASDDRGINVVRTKIKDFAAVAVGSGQRQGVYPCPPYKIIILDEADSMTEDAQACEPILHCLVFIQHLITHNLMIVGDSAISKIVTALWGHDVLVKHGFLTIIEPLASRCAKFRFKPLPEEIMSNRILHICNEEGLTLDTEALSTLSSVSQGDLRRAITYLQGAARLFGSSISSKDLISVSGAIPREVTEAIYAACKSGDFDLANKEVNNVIAEGYPVSQMLAQCLVDGADEYLQLLDVEHNLQVAIPPLQACRAARQPEASYGAWSFVIFEILNGAQDHYTEMAVEIDDSFRKPGAVPFKWEIRPGVPKIQRQQKQQKKELSPPTLPTPSPPFNHRRPSPTPQVQKQKLKPPPARSIFIPSPEPRAYSFRSAPRSRPGRWRFEQPTHVQPECVSPGCFPSPLSRRKDSKRRTSTSIAKPASEPDYTSDLDTLSRWSISSRKSLSSFRDSPSSSFSSYQSSPRPVSDAQWAGFGLF</sequence>
<evidence type="ECO:0000256" key="2">
    <source>
        <dbReference type="ARBA" id="ARBA00005378"/>
    </source>
</evidence>
<evidence type="ECO:0000259" key="9">
    <source>
        <dbReference type="SMART" id="SM00382"/>
    </source>
</evidence>
<dbReference type="GO" id="GO:0005634">
    <property type="term" value="C:nucleus"/>
    <property type="evidence" value="ECO:0007669"/>
    <property type="project" value="UniProtKB-SubCell"/>
</dbReference>
<dbReference type="InterPro" id="IPR003959">
    <property type="entry name" value="ATPase_AAA_core"/>
</dbReference>
<feature type="domain" description="AAA+ ATPase" evidence="9">
    <location>
        <begin position="31"/>
        <end position="155"/>
    </location>
</feature>
<dbReference type="FunFam" id="1.10.8.60:FF:000032">
    <property type="entry name" value="Replication factor C subunit 4"/>
    <property type="match status" value="1"/>
</dbReference>
<protein>
    <recommendedName>
        <fullName evidence="9">AAA+ ATPase domain-containing protein</fullName>
    </recommendedName>
</protein>
<proteinExistence type="inferred from homology"/>
<comment type="subunit">
    <text evidence="3">Heterotetramer of subunits RFC2, RFC3, RFC4 and RFC5 that can form a complex with RFC1.</text>
</comment>
<keyword evidence="5" id="KW-0547">Nucleotide-binding</keyword>
<organism evidence="10 11">
    <name type="scientific">Populus tomentosa</name>
    <name type="common">Chinese white poplar</name>
    <dbReference type="NCBI Taxonomy" id="118781"/>
    <lineage>
        <taxon>Eukaryota</taxon>
        <taxon>Viridiplantae</taxon>
        <taxon>Streptophyta</taxon>
        <taxon>Embryophyta</taxon>
        <taxon>Tracheophyta</taxon>
        <taxon>Spermatophyta</taxon>
        <taxon>Magnoliopsida</taxon>
        <taxon>eudicotyledons</taxon>
        <taxon>Gunneridae</taxon>
        <taxon>Pentapetalae</taxon>
        <taxon>rosids</taxon>
        <taxon>fabids</taxon>
        <taxon>Malpighiales</taxon>
        <taxon>Salicaceae</taxon>
        <taxon>Saliceae</taxon>
        <taxon>Populus</taxon>
    </lineage>
</organism>
<evidence type="ECO:0000256" key="7">
    <source>
        <dbReference type="ARBA" id="ARBA00023242"/>
    </source>
</evidence>
<dbReference type="Pfam" id="PF00004">
    <property type="entry name" value="AAA"/>
    <property type="match status" value="1"/>
</dbReference>
<keyword evidence="6" id="KW-0067">ATP-binding</keyword>
<dbReference type="GO" id="GO:0005524">
    <property type="term" value="F:ATP binding"/>
    <property type="evidence" value="ECO:0007669"/>
    <property type="project" value="UniProtKB-KW"/>
</dbReference>
<dbReference type="InterPro" id="IPR007789">
    <property type="entry name" value="DUF688"/>
</dbReference>
<evidence type="ECO:0000313" key="11">
    <source>
        <dbReference type="Proteomes" id="UP000886885"/>
    </source>
</evidence>
<keyword evidence="11" id="KW-1185">Reference proteome</keyword>
<evidence type="ECO:0000256" key="1">
    <source>
        <dbReference type="ARBA" id="ARBA00004123"/>
    </source>
</evidence>
<feature type="compositionally biased region" description="Low complexity" evidence="8">
    <location>
        <begin position="503"/>
        <end position="535"/>
    </location>
</feature>
<dbReference type="Pfam" id="PF21960">
    <property type="entry name" value="RCF1-5-like_lid"/>
    <property type="match status" value="1"/>
</dbReference>
<dbReference type="GO" id="GO:0003689">
    <property type="term" value="F:DNA clamp loader activity"/>
    <property type="evidence" value="ECO:0007669"/>
    <property type="project" value="TreeGrafter"/>
</dbReference>
<evidence type="ECO:0000256" key="5">
    <source>
        <dbReference type="ARBA" id="ARBA00022741"/>
    </source>
</evidence>
<dbReference type="InterPro" id="IPR003593">
    <property type="entry name" value="AAA+_ATPase"/>
</dbReference>
<evidence type="ECO:0000256" key="8">
    <source>
        <dbReference type="SAM" id="MobiDB-lite"/>
    </source>
</evidence>
<comment type="caution">
    <text evidence="10">The sequence shown here is derived from an EMBL/GenBank/DDBJ whole genome shotgun (WGS) entry which is preliminary data.</text>
</comment>
<accession>A0A8X7ZRM8</accession>
<dbReference type="CDD" id="cd18140">
    <property type="entry name" value="HLD_clamp_RFC"/>
    <property type="match status" value="1"/>
</dbReference>
<keyword evidence="7" id="KW-0539">Nucleus</keyword>
<feature type="region of interest" description="Disordered" evidence="8">
    <location>
        <begin position="374"/>
        <end position="535"/>
    </location>
</feature>
<evidence type="ECO:0000256" key="6">
    <source>
        <dbReference type="ARBA" id="ARBA00022840"/>
    </source>
</evidence>
<name>A0A8X7ZRM8_POPTO</name>
<dbReference type="Proteomes" id="UP000886885">
    <property type="component" value="Chromosome 5A"/>
</dbReference>
<dbReference type="GO" id="GO:0006261">
    <property type="term" value="P:DNA-templated DNA replication"/>
    <property type="evidence" value="ECO:0007669"/>
    <property type="project" value="TreeGrafter"/>
</dbReference>
<keyword evidence="4" id="KW-0235">DNA replication</keyword>
<dbReference type="EMBL" id="JAAWWB010000009">
    <property type="protein sequence ID" value="KAG6776108.1"/>
    <property type="molecule type" value="Genomic_DNA"/>
</dbReference>
<gene>
    <name evidence="10" type="ORF">POTOM_019612</name>
</gene>
<evidence type="ECO:0000313" key="10">
    <source>
        <dbReference type="EMBL" id="KAG6776108.1"/>
    </source>
</evidence>
<dbReference type="GO" id="GO:0005663">
    <property type="term" value="C:DNA replication factor C complex"/>
    <property type="evidence" value="ECO:0007669"/>
    <property type="project" value="TreeGrafter"/>
</dbReference>
<dbReference type="SMART" id="SM00382">
    <property type="entry name" value="AAA"/>
    <property type="match status" value="1"/>
</dbReference>
<dbReference type="GO" id="GO:0006281">
    <property type="term" value="P:DNA repair"/>
    <property type="evidence" value="ECO:0007669"/>
    <property type="project" value="TreeGrafter"/>
</dbReference>
<evidence type="ECO:0000256" key="3">
    <source>
        <dbReference type="ARBA" id="ARBA00011480"/>
    </source>
</evidence>
<dbReference type="OrthoDB" id="1110378at2759"/>
<dbReference type="GO" id="GO:0016887">
    <property type="term" value="F:ATP hydrolysis activity"/>
    <property type="evidence" value="ECO:0007669"/>
    <property type="project" value="InterPro"/>
</dbReference>
<dbReference type="Pfam" id="PF05097">
    <property type="entry name" value="DUF688"/>
    <property type="match status" value="1"/>
</dbReference>
<reference evidence="10" key="1">
    <citation type="journal article" date="2020" name="bioRxiv">
        <title>Hybrid origin of Populus tomentosa Carr. identified through genome sequencing and phylogenomic analysis.</title>
        <authorList>
            <person name="An X."/>
            <person name="Gao K."/>
            <person name="Chen Z."/>
            <person name="Li J."/>
            <person name="Yang X."/>
            <person name="Yang X."/>
            <person name="Zhou J."/>
            <person name="Guo T."/>
            <person name="Zhao T."/>
            <person name="Huang S."/>
            <person name="Miao D."/>
            <person name="Khan W.U."/>
            <person name="Rao P."/>
            <person name="Ye M."/>
            <person name="Lei B."/>
            <person name="Liao W."/>
            <person name="Wang J."/>
            <person name="Ji L."/>
            <person name="Li Y."/>
            <person name="Guo B."/>
            <person name="Mustafa N.S."/>
            <person name="Li S."/>
            <person name="Yun Q."/>
            <person name="Keller S.R."/>
            <person name="Mao J."/>
            <person name="Zhang R."/>
            <person name="Strauss S.H."/>
        </authorList>
    </citation>
    <scope>NUCLEOTIDE SEQUENCE</scope>
    <source>
        <strain evidence="10">GM15</strain>
        <tissue evidence="10">Leaf</tissue>
    </source>
</reference>
<comment type="similarity">
    <text evidence="2">Belongs to the activator 1 small subunits family.</text>
</comment>
<dbReference type="PANTHER" id="PTHR11669:SF20">
    <property type="entry name" value="REPLICATION FACTOR C SUBUNIT 4"/>
    <property type="match status" value="1"/>
</dbReference>
<evidence type="ECO:0000256" key="4">
    <source>
        <dbReference type="ARBA" id="ARBA00022705"/>
    </source>
</evidence>
<dbReference type="PANTHER" id="PTHR11669">
    <property type="entry name" value="REPLICATION FACTOR C / DNA POLYMERASE III GAMMA-TAU SUBUNIT"/>
    <property type="match status" value="1"/>
</dbReference>
<comment type="subcellular location">
    <subcellularLocation>
        <location evidence="1">Nucleus</location>
    </subcellularLocation>
</comment>
<dbReference type="InterPro" id="IPR047854">
    <property type="entry name" value="RFC_lid"/>
</dbReference>
<dbReference type="CDD" id="cd00009">
    <property type="entry name" value="AAA"/>
    <property type="match status" value="1"/>
</dbReference>
<dbReference type="AlphaFoldDB" id="A0A8X7ZRM8"/>